<keyword evidence="2" id="KW-1185">Reference proteome</keyword>
<accession>A0A4Y7JVA6</accession>
<dbReference type="Proteomes" id="UP000316621">
    <property type="component" value="Chromosome 5"/>
</dbReference>
<sequence>MPQFANKIARYILFSEETQFANKVGAFGDEITIFRDKSKITVNSYYPLSPGGLALKAVETNTSSLKESSMGGS</sequence>
<reference evidence="1 2" key="1">
    <citation type="journal article" date="2018" name="Science">
        <title>The opium poppy genome and morphinan production.</title>
        <authorList>
            <person name="Guo L."/>
            <person name="Winzer T."/>
            <person name="Yang X."/>
            <person name="Li Y."/>
            <person name="Ning Z."/>
            <person name="He Z."/>
            <person name="Teodor R."/>
            <person name="Lu Y."/>
            <person name="Bowser T.A."/>
            <person name="Graham I.A."/>
            <person name="Ye K."/>
        </authorList>
    </citation>
    <scope>NUCLEOTIDE SEQUENCE [LARGE SCALE GENOMIC DNA]</scope>
    <source>
        <strain evidence="2">cv. HN1</strain>
        <tissue evidence="1">Leaves</tissue>
    </source>
</reference>
<proteinExistence type="predicted"/>
<name>A0A4Y7JVA6_PAPSO</name>
<dbReference type="EMBL" id="CM010719">
    <property type="protein sequence ID" value="RZC63698.1"/>
    <property type="molecule type" value="Genomic_DNA"/>
</dbReference>
<evidence type="ECO:0000313" key="1">
    <source>
        <dbReference type="EMBL" id="RZC63698.1"/>
    </source>
</evidence>
<organism evidence="1 2">
    <name type="scientific">Papaver somniferum</name>
    <name type="common">Opium poppy</name>
    <dbReference type="NCBI Taxonomy" id="3469"/>
    <lineage>
        <taxon>Eukaryota</taxon>
        <taxon>Viridiplantae</taxon>
        <taxon>Streptophyta</taxon>
        <taxon>Embryophyta</taxon>
        <taxon>Tracheophyta</taxon>
        <taxon>Spermatophyta</taxon>
        <taxon>Magnoliopsida</taxon>
        <taxon>Ranunculales</taxon>
        <taxon>Papaveraceae</taxon>
        <taxon>Papaveroideae</taxon>
        <taxon>Papaver</taxon>
    </lineage>
</organism>
<evidence type="ECO:0000313" key="2">
    <source>
        <dbReference type="Proteomes" id="UP000316621"/>
    </source>
</evidence>
<protein>
    <submittedName>
        <fullName evidence="1">Uncharacterized protein</fullName>
    </submittedName>
</protein>
<dbReference type="AlphaFoldDB" id="A0A4Y7JVA6"/>
<dbReference type="Gramene" id="RZC63698">
    <property type="protein sequence ID" value="RZC63698"/>
    <property type="gene ID" value="C5167_025485"/>
</dbReference>
<gene>
    <name evidence="1" type="ORF">C5167_025485</name>
</gene>